<keyword evidence="2" id="KW-1185">Reference proteome</keyword>
<comment type="caution">
    <text evidence="1">The sequence shown here is derived from an EMBL/GenBank/DDBJ whole genome shotgun (WGS) entry which is preliminary data.</text>
</comment>
<reference evidence="1 2" key="1">
    <citation type="submission" date="2024-02" db="EMBL/GenBank/DDBJ databases">
        <authorList>
            <person name="Daric V."/>
            <person name="Darras S."/>
        </authorList>
    </citation>
    <scope>NUCLEOTIDE SEQUENCE [LARGE SCALE GENOMIC DNA]</scope>
</reference>
<sequence>MKIIFLFYRRILFAFWVLFHLCWQRWTHSLQGSQVKKSLLTQTRTLPNRERCTGDPNVMIA</sequence>
<evidence type="ECO:0000313" key="1">
    <source>
        <dbReference type="EMBL" id="CAK8674984.1"/>
    </source>
</evidence>
<gene>
    <name evidence="1" type="ORF">CVLEPA_LOCUS4624</name>
</gene>
<protein>
    <recommendedName>
        <fullName evidence="3">Secreted protein</fullName>
    </recommendedName>
</protein>
<organism evidence="1 2">
    <name type="scientific">Clavelina lepadiformis</name>
    <name type="common">Light-bulb sea squirt</name>
    <name type="synonym">Ascidia lepadiformis</name>
    <dbReference type="NCBI Taxonomy" id="159417"/>
    <lineage>
        <taxon>Eukaryota</taxon>
        <taxon>Metazoa</taxon>
        <taxon>Chordata</taxon>
        <taxon>Tunicata</taxon>
        <taxon>Ascidiacea</taxon>
        <taxon>Aplousobranchia</taxon>
        <taxon>Clavelinidae</taxon>
        <taxon>Clavelina</taxon>
    </lineage>
</organism>
<dbReference type="EMBL" id="CAWYQH010000013">
    <property type="protein sequence ID" value="CAK8674984.1"/>
    <property type="molecule type" value="Genomic_DNA"/>
</dbReference>
<proteinExistence type="predicted"/>
<dbReference type="Proteomes" id="UP001642483">
    <property type="component" value="Unassembled WGS sequence"/>
</dbReference>
<evidence type="ECO:0008006" key="3">
    <source>
        <dbReference type="Google" id="ProtNLM"/>
    </source>
</evidence>
<evidence type="ECO:0000313" key="2">
    <source>
        <dbReference type="Proteomes" id="UP001642483"/>
    </source>
</evidence>
<accession>A0ABP0F5J7</accession>
<name>A0ABP0F5J7_CLALP</name>